<dbReference type="eggNOG" id="ENOG5032YBB">
    <property type="taxonomic scope" value="Bacteria"/>
</dbReference>
<dbReference type="STRING" id="1167006.UWK_01592"/>
<dbReference type="InterPro" id="IPR027853">
    <property type="entry name" value="DUF4492"/>
</dbReference>
<keyword evidence="1" id="KW-0812">Transmembrane</keyword>
<feature type="transmembrane region" description="Helical" evidence="1">
    <location>
        <begin position="25"/>
        <end position="44"/>
    </location>
</feature>
<evidence type="ECO:0000313" key="2">
    <source>
        <dbReference type="EMBL" id="AGF78150.1"/>
    </source>
</evidence>
<evidence type="ECO:0000256" key="1">
    <source>
        <dbReference type="SAM" id="Phobius"/>
    </source>
</evidence>
<dbReference type="EMBL" id="CP003985">
    <property type="protein sequence ID" value="AGF78150.1"/>
    <property type="molecule type" value="Genomic_DNA"/>
</dbReference>
<dbReference type="OrthoDB" id="1122086at2"/>
<reference evidence="3" key="1">
    <citation type="journal article" date="2013" name="Stand. Genomic Sci.">
        <title>Complete genome sequence of Desulfocapsa sulfexigens, a marine deltaproteobacterium specialized in disproportionating inorganic sulfur compounds.</title>
        <authorList>
            <person name="Finster K.W."/>
            <person name="Kjeldsen K.U."/>
            <person name="Kube M."/>
            <person name="Reinhardt R."/>
            <person name="Mussmann M."/>
            <person name="Amann R."/>
            <person name="Schreiber L."/>
        </authorList>
    </citation>
    <scope>NUCLEOTIDE SEQUENCE [LARGE SCALE GENOMIC DNA]</scope>
    <source>
        <strain evidence="3">DSM 10523 / SB164P1</strain>
    </source>
</reference>
<keyword evidence="1" id="KW-0472">Membrane</keyword>
<dbReference type="AlphaFoldDB" id="M1PEK1"/>
<evidence type="ECO:0008006" key="4">
    <source>
        <dbReference type="Google" id="ProtNLM"/>
    </source>
</evidence>
<dbReference type="Proteomes" id="UP000011721">
    <property type="component" value="Chromosome"/>
</dbReference>
<gene>
    <name evidence="2" type="ordered locus">UWK_01592</name>
</gene>
<proteinExistence type="predicted"/>
<sequence length="75" mass="8891">MIEKSAKVFSFYRDGFAQMTVGKTLWKIIFIKLLVMFAVLKLFFFPNYLNTNFETDEQRGDYVLEQLIRPVTNTN</sequence>
<keyword evidence="3" id="KW-1185">Reference proteome</keyword>
<dbReference type="KEGG" id="dsf:UWK_01592"/>
<evidence type="ECO:0000313" key="3">
    <source>
        <dbReference type="Proteomes" id="UP000011721"/>
    </source>
</evidence>
<protein>
    <recommendedName>
        <fullName evidence="4">DUF4492 domain-containing protein</fullName>
    </recommendedName>
</protein>
<name>M1PEK1_DESSD</name>
<accession>M1PEK1</accession>
<organism evidence="2 3">
    <name type="scientific">Desulfocapsa sulfexigens (strain DSM 10523 / SB164P1)</name>
    <dbReference type="NCBI Taxonomy" id="1167006"/>
    <lineage>
        <taxon>Bacteria</taxon>
        <taxon>Pseudomonadati</taxon>
        <taxon>Thermodesulfobacteriota</taxon>
        <taxon>Desulfobulbia</taxon>
        <taxon>Desulfobulbales</taxon>
        <taxon>Desulfocapsaceae</taxon>
        <taxon>Desulfocapsa</taxon>
    </lineage>
</organism>
<dbReference type="HOGENOM" id="CLU_189853_1_0_7"/>
<dbReference type="RefSeq" id="WP_015403841.1">
    <property type="nucleotide sequence ID" value="NC_020304.1"/>
</dbReference>
<keyword evidence="1" id="KW-1133">Transmembrane helix</keyword>
<dbReference type="Pfam" id="PF14899">
    <property type="entry name" value="DUF4492"/>
    <property type="match status" value="1"/>
</dbReference>